<proteinExistence type="predicted"/>
<dbReference type="Proteomes" id="UP001283341">
    <property type="component" value="Unassembled WGS sequence"/>
</dbReference>
<evidence type="ECO:0000313" key="4">
    <source>
        <dbReference type="Proteomes" id="UP001283341"/>
    </source>
</evidence>
<keyword evidence="2" id="KW-1133">Transmembrane helix</keyword>
<dbReference type="AlphaFoldDB" id="A0AAE0M1M5"/>
<keyword evidence="2" id="KW-0812">Transmembrane</keyword>
<gene>
    <name evidence="3" type="ORF">B0H66DRAFT_559994</name>
</gene>
<evidence type="ECO:0000313" key="3">
    <source>
        <dbReference type="EMBL" id="KAK3315931.1"/>
    </source>
</evidence>
<accession>A0AAE0M1M5</accession>
<comment type="caution">
    <text evidence="3">The sequence shown here is derived from an EMBL/GenBank/DDBJ whole genome shotgun (WGS) entry which is preliminary data.</text>
</comment>
<protein>
    <submittedName>
        <fullName evidence="3">Uncharacterized protein</fullName>
    </submittedName>
</protein>
<keyword evidence="2" id="KW-0472">Membrane</keyword>
<feature type="region of interest" description="Disordered" evidence="1">
    <location>
        <begin position="67"/>
        <end position="117"/>
    </location>
</feature>
<reference evidence="3" key="2">
    <citation type="submission" date="2023-06" db="EMBL/GenBank/DDBJ databases">
        <authorList>
            <consortium name="Lawrence Berkeley National Laboratory"/>
            <person name="Haridas S."/>
            <person name="Hensen N."/>
            <person name="Bonometti L."/>
            <person name="Westerberg I."/>
            <person name="Brannstrom I.O."/>
            <person name="Guillou S."/>
            <person name="Cros-Aarteil S."/>
            <person name="Calhoun S."/>
            <person name="Kuo A."/>
            <person name="Mondo S."/>
            <person name="Pangilinan J."/>
            <person name="Riley R."/>
            <person name="Labutti K."/>
            <person name="Andreopoulos B."/>
            <person name="Lipzen A."/>
            <person name="Chen C."/>
            <person name="Yanf M."/>
            <person name="Daum C."/>
            <person name="Ng V."/>
            <person name="Clum A."/>
            <person name="Steindorff A."/>
            <person name="Ohm R."/>
            <person name="Martin F."/>
            <person name="Silar P."/>
            <person name="Natvig D."/>
            <person name="Lalanne C."/>
            <person name="Gautier V."/>
            <person name="Ament-Velasquez S.L."/>
            <person name="Kruys A."/>
            <person name="Hutchinson M.I."/>
            <person name="Powell A.J."/>
            <person name="Barry K."/>
            <person name="Miller A.N."/>
            <person name="Grigoriev I.V."/>
            <person name="Debuchy R."/>
            <person name="Gladieux P."/>
            <person name="Thoren M.H."/>
            <person name="Johannesson H."/>
        </authorList>
    </citation>
    <scope>NUCLEOTIDE SEQUENCE</scope>
    <source>
        <strain evidence="3">CBS 118394</strain>
    </source>
</reference>
<organism evidence="3 4">
    <name type="scientific">Apodospora peruviana</name>
    <dbReference type="NCBI Taxonomy" id="516989"/>
    <lineage>
        <taxon>Eukaryota</taxon>
        <taxon>Fungi</taxon>
        <taxon>Dikarya</taxon>
        <taxon>Ascomycota</taxon>
        <taxon>Pezizomycotina</taxon>
        <taxon>Sordariomycetes</taxon>
        <taxon>Sordariomycetidae</taxon>
        <taxon>Sordariales</taxon>
        <taxon>Lasiosphaeriaceae</taxon>
        <taxon>Apodospora</taxon>
    </lineage>
</organism>
<feature type="compositionally biased region" description="Basic and acidic residues" evidence="1">
    <location>
        <begin position="82"/>
        <end position="93"/>
    </location>
</feature>
<keyword evidence="4" id="KW-1185">Reference proteome</keyword>
<name>A0AAE0M1M5_9PEZI</name>
<sequence>MKSTLSFHPIEDDILHVDSYDANESSEPFYDSSFHTLSPAHDASPRTNLGGPSLYLSMRIFMTEGNHPAGHPGAKELPSSKNTHDTHNALKDDEREEEENSTGNGNGNTGTHLTSPGQHMDVHHYSLRASTRRFLVGCLVLGLLGVFLWWLYSIEIRVLLVRADDVPIPILGLYTFEVNRKIIHVSVPILGSFEFAAGFGERFSLTSYPPWAHRAVWMFRRMERKFQRMGLVMDLLDVV</sequence>
<evidence type="ECO:0000256" key="2">
    <source>
        <dbReference type="SAM" id="Phobius"/>
    </source>
</evidence>
<evidence type="ECO:0000256" key="1">
    <source>
        <dbReference type="SAM" id="MobiDB-lite"/>
    </source>
</evidence>
<reference evidence="3" key="1">
    <citation type="journal article" date="2023" name="Mol. Phylogenet. Evol.">
        <title>Genome-scale phylogeny and comparative genomics of the fungal order Sordariales.</title>
        <authorList>
            <person name="Hensen N."/>
            <person name="Bonometti L."/>
            <person name="Westerberg I."/>
            <person name="Brannstrom I.O."/>
            <person name="Guillou S."/>
            <person name="Cros-Aarteil S."/>
            <person name="Calhoun S."/>
            <person name="Haridas S."/>
            <person name="Kuo A."/>
            <person name="Mondo S."/>
            <person name="Pangilinan J."/>
            <person name="Riley R."/>
            <person name="LaButti K."/>
            <person name="Andreopoulos B."/>
            <person name="Lipzen A."/>
            <person name="Chen C."/>
            <person name="Yan M."/>
            <person name="Daum C."/>
            <person name="Ng V."/>
            <person name="Clum A."/>
            <person name="Steindorff A."/>
            <person name="Ohm R.A."/>
            <person name="Martin F."/>
            <person name="Silar P."/>
            <person name="Natvig D.O."/>
            <person name="Lalanne C."/>
            <person name="Gautier V."/>
            <person name="Ament-Velasquez S.L."/>
            <person name="Kruys A."/>
            <person name="Hutchinson M.I."/>
            <person name="Powell A.J."/>
            <person name="Barry K."/>
            <person name="Miller A.N."/>
            <person name="Grigoriev I.V."/>
            <person name="Debuchy R."/>
            <person name="Gladieux P."/>
            <person name="Hiltunen Thoren M."/>
            <person name="Johannesson H."/>
        </authorList>
    </citation>
    <scope>NUCLEOTIDE SEQUENCE</scope>
    <source>
        <strain evidence="3">CBS 118394</strain>
    </source>
</reference>
<dbReference type="EMBL" id="JAUEDM010000005">
    <property type="protein sequence ID" value="KAK3315931.1"/>
    <property type="molecule type" value="Genomic_DNA"/>
</dbReference>
<feature type="transmembrane region" description="Helical" evidence="2">
    <location>
        <begin position="134"/>
        <end position="152"/>
    </location>
</feature>